<protein>
    <recommendedName>
        <fullName evidence="14">Solute carrier family 25 member 35</fullName>
    </recommendedName>
</protein>
<evidence type="ECO:0000256" key="6">
    <source>
        <dbReference type="ARBA" id="ARBA00022792"/>
    </source>
</evidence>
<accession>A0AA88YCP5</accession>
<dbReference type="GO" id="GO:0005743">
    <property type="term" value="C:mitochondrial inner membrane"/>
    <property type="evidence" value="ECO:0007669"/>
    <property type="project" value="UniProtKB-SubCell"/>
</dbReference>
<comment type="subcellular location">
    <subcellularLocation>
        <location evidence="1">Mitochondrion inner membrane</location>
        <topology evidence="1">Multi-pass membrane protein</topology>
    </subcellularLocation>
</comment>
<dbReference type="EMBL" id="VSWD01000007">
    <property type="protein sequence ID" value="KAK3098844.1"/>
    <property type="molecule type" value="Genomic_DNA"/>
</dbReference>
<evidence type="ECO:0000256" key="8">
    <source>
        <dbReference type="ARBA" id="ARBA00023128"/>
    </source>
</evidence>
<gene>
    <name evidence="12" type="ORF">FSP39_023618</name>
</gene>
<keyword evidence="9 10" id="KW-0472">Membrane</keyword>
<keyword evidence="4 10" id="KW-0812">Transmembrane</keyword>
<dbReference type="Proteomes" id="UP001186944">
    <property type="component" value="Unassembled WGS sequence"/>
</dbReference>
<keyword evidence="5" id="KW-0677">Repeat</keyword>
<comment type="similarity">
    <text evidence="2 11">Belongs to the mitochondrial carrier (TC 2.A.29) family.</text>
</comment>
<evidence type="ECO:0000256" key="11">
    <source>
        <dbReference type="RuleBase" id="RU000488"/>
    </source>
</evidence>
<keyword evidence="13" id="KW-1185">Reference proteome</keyword>
<evidence type="ECO:0000256" key="1">
    <source>
        <dbReference type="ARBA" id="ARBA00004448"/>
    </source>
</evidence>
<evidence type="ECO:0000256" key="9">
    <source>
        <dbReference type="ARBA" id="ARBA00023136"/>
    </source>
</evidence>
<comment type="caution">
    <text evidence="12">The sequence shown here is derived from an EMBL/GenBank/DDBJ whole genome shotgun (WGS) entry which is preliminary data.</text>
</comment>
<dbReference type="PROSITE" id="PS50920">
    <property type="entry name" value="SOLCAR"/>
    <property type="match status" value="3"/>
</dbReference>
<evidence type="ECO:0000256" key="7">
    <source>
        <dbReference type="ARBA" id="ARBA00022989"/>
    </source>
</evidence>
<feature type="repeat" description="Solcar" evidence="10">
    <location>
        <begin position="10"/>
        <end position="103"/>
    </location>
</feature>
<dbReference type="PANTHER" id="PTHR45928:SF1">
    <property type="entry name" value="RE38146P"/>
    <property type="match status" value="1"/>
</dbReference>
<dbReference type="InterPro" id="IPR051508">
    <property type="entry name" value="Mito_Carrier_Antiporter"/>
</dbReference>
<keyword evidence="8" id="KW-0496">Mitochondrion</keyword>
<dbReference type="Gene3D" id="1.50.40.10">
    <property type="entry name" value="Mitochondrial carrier domain"/>
    <property type="match status" value="1"/>
</dbReference>
<dbReference type="InterPro" id="IPR023395">
    <property type="entry name" value="MCP_dom_sf"/>
</dbReference>
<feature type="repeat" description="Solcar" evidence="10">
    <location>
        <begin position="113"/>
        <end position="206"/>
    </location>
</feature>
<keyword evidence="7" id="KW-1133">Transmembrane helix</keyword>
<keyword evidence="3 11" id="KW-0813">Transport</keyword>
<evidence type="ECO:0008006" key="14">
    <source>
        <dbReference type="Google" id="ProtNLM"/>
    </source>
</evidence>
<evidence type="ECO:0000256" key="10">
    <source>
        <dbReference type="PROSITE-ProRule" id="PRU00282"/>
    </source>
</evidence>
<dbReference type="AlphaFoldDB" id="A0AA88YCP5"/>
<name>A0AA88YCP5_PINIB</name>
<organism evidence="12 13">
    <name type="scientific">Pinctada imbricata</name>
    <name type="common">Atlantic pearl-oyster</name>
    <name type="synonym">Pinctada martensii</name>
    <dbReference type="NCBI Taxonomy" id="66713"/>
    <lineage>
        <taxon>Eukaryota</taxon>
        <taxon>Metazoa</taxon>
        <taxon>Spiralia</taxon>
        <taxon>Lophotrochozoa</taxon>
        <taxon>Mollusca</taxon>
        <taxon>Bivalvia</taxon>
        <taxon>Autobranchia</taxon>
        <taxon>Pteriomorphia</taxon>
        <taxon>Pterioida</taxon>
        <taxon>Pterioidea</taxon>
        <taxon>Pteriidae</taxon>
        <taxon>Pinctada</taxon>
    </lineage>
</organism>
<proteinExistence type="inferred from homology"/>
<keyword evidence="6" id="KW-0999">Mitochondrion inner membrane</keyword>
<feature type="repeat" description="Solcar" evidence="10">
    <location>
        <begin position="216"/>
        <end position="307"/>
    </location>
</feature>
<reference evidence="12" key="1">
    <citation type="submission" date="2019-08" db="EMBL/GenBank/DDBJ databases">
        <title>The improved chromosome-level genome for the pearl oyster Pinctada fucata martensii using PacBio sequencing and Hi-C.</title>
        <authorList>
            <person name="Zheng Z."/>
        </authorList>
    </citation>
    <scope>NUCLEOTIDE SEQUENCE</scope>
    <source>
        <strain evidence="12">ZZ-2019</strain>
        <tissue evidence="12">Adductor muscle</tissue>
    </source>
</reference>
<dbReference type="SUPFAM" id="SSF103506">
    <property type="entry name" value="Mitochondrial carrier"/>
    <property type="match status" value="1"/>
</dbReference>
<dbReference type="InterPro" id="IPR018108">
    <property type="entry name" value="MCP_transmembrane"/>
</dbReference>
<sequence>MQENQSQHVRLFFKNVVLGGSAACCTCFFTNPLDVVKIRMQLQGELKARGQHAKFYRNPMQAMYVIARTDGLVALQKGFIPALHYQFFMNGFRLGSYQMAVRSGLTKDKDGKVSLLLSIVYGAMSGSLGALTGSPFYMVKVHLQAQAKQEIAVGHQHTHENMRHAFKTVFKEQGGRGLYRGVNAAIPAVTVGSATQLSSFSFARDFLTRHQILQPDSLPLTLTSTCFSGVCLAVVFTPFDVVSTRLYNQGVSSTGTGLFYKGFFDCFYRIFQTEGILGFYKGIVPSFLRLVPHTILCLSFWDRFSLYFMKSSKQ</sequence>
<dbReference type="Pfam" id="PF00153">
    <property type="entry name" value="Mito_carr"/>
    <property type="match status" value="3"/>
</dbReference>
<evidence type="ECO:0000256" key="4">
    <source>
        <dbReference type="ARBA" id="ARBA00022692"/>
    </source>
</evidence>
<dbReference type="PANTHER" id="PTHR45928">
    <property type="entry name" value="RE38146P"/>
    <property type="match status" value="1"/>
</dbReference>
<evidence type="ECO:0000256" key="2">
    <source>
        <dbReference type="ARBA" id="ARBA00006375"/>
    </source>
</evidence>
<evidence type="ECO:0000313" key="12">
    <source>
        <dbReference type="EMBL" id="KAK3098844.1"/>
    </source>
</evidence>
<evidence type="ECO:0000313" key="13">
    <source>
        <dbReference type="Proteomes" id="UP001186944"/>
    </source>
</evidence>
<evidence type="ECO:0000256" key="3">
    <source>
        <dbReference type="ARBA" id="ARBA00022448"/>
    </source>
</evidence>
<evidence type="ECO:0000256" key="5">
    <source>
        <dbReference type="ARBA" id="ARBA00022737"/>
    </source>
</evidence>